<protein>
    <recommendedName>
        <fullName evidence="7">Ciliary neurotrophic factor</fullName>
    </recommendedName>
</protein>
<dbReference type="STRING" id="75743.A0A401QLA9"/>
<accession>A0A401QLA9</accession>
<evidence type="ECO:0008006" key="7">
    <source>
        <dbReference type="Google" id="ProtNLM"/>
    </source>
</evidence>
<dbReference type="OrthoDB" id="9948731at2759"/>
<dbReference type="Gene3D" id="1.20.1250.10">
    <property type="match status" value="1"/>
</dbReference>
<comment type="subcellular location">
    <subcellularLocation>
        <location evidence="1">Secreted</location>
    </subcellularLocation>
</comment>
<sequence length="151" mass="17650">MGSPFSDPDFSLPEVQLEYLPQASIPYLIWRRQTHQQRLAANYQAYSLYLEFLQLVLDDLQALGLQGAPGQLQEELTFTRRQVEGLVSNVGSLTVAMGYPRPEVKDPLDSTTYGRTNFERKVRGYIVIREYRFWIDRTERDFKLLTYYFPA</sequence>
<evidence type="ECO:0000256" key="1">
    <source>
        <dbReference type="ARBA" id="ARBA00004613"/>
    </source>
</evidence>
<comment type="similarity">
    <text evidence="2">Belongs to the IL-6 superfamily.</text>
</comment>
<dbReference type="GO" id="GO:0005615">
    <property type="term" value="C:extracellular space"/>
    <property type="evidence" value="ECO:0007669"/>
    <property type="project" value="UniProtKB-KW"/>
</dbReference>
<proteinExistence type="inferred from homology"/>
<dbReference type="GO" id="GO:0007166">
    <property type="term" value="P:cell surface receptor signaling pathway"/>
    <property type="evidence" value="ECO:0007669"/>
    <property type="project" value="TreeGrafter"/>
</dbReference>
<evidence type="ECO:0000313" key="5">
    <source>
        <dbReference type="EMBL" id="GCB86122.1"/>
    </source>
</evidence>
<dbReference type="Pfam" id="PF06875">
    <property type="entry name" value="PRF"/>
    <property type="match status" value="1"/>
</dbReference>
<dbReference type="OMA" id="YIVIREY"/>
<dbReference type="InterPro" id="IPR010681">
    <property type="entry name" value="PRF/CT"/>
</dbReference>
<dbReference type="GO" id="GO:0005125">
    <property type="term" value="F:cytokine activity"/>
    <property type="evidence" value="ECO:0007669"/>
    <property type="project" value="UniProtKB-KW"/>
</dbReference>
<comment type="caution">
    <text evidence="5">The sequence shown here is derived from an EMBL/GenBank/DDBJ whole genome shotgun (WGS) entry which is preliminary data.</text>
</comment>
<keyword evidence="4" id="KW-0964">Secreted</keyword>
<evidence type="ECO:0000256" key="3">
    <source>
        <dbReference type="ARBA" id="ARBA00022514"/>
    </source>
</evidence>
<dbReference type="InterPro" id="IPR009079">
    <property type="entry name" value="4_helix_cytokine-like_core"/>
</dbReference>
<keyword evidence="6" id="KW-1185">Reference proteome</keyword>
<dbReference type="EMBL" id="BFAA01239062">
    <property type="protein sequence ID" value="GCB86122.1"/>
    <property type="molecule type" value="Genomic_DNA"/>
</dbReference>
<gene>
    <name evidence="5" type="ORF">scyTo_0026775</name>
</gene>
<dbReference type="Proteomes" id="UP000288216">
    <property type="component" value="Unassembled WGS sequence"/>
</dbReference>
<reference evidence="5 6" key="1">
    <citation type="journal article" date="2018" name="Nat. Ecol. Evol.">
        <title>Shark genomes provide insights into elasmobranch evolution and the origin of vertebrates.</title>
        <authorList>
            <person name="Hara Y"/>
            <person name="Yamaguchi K"/>
            <person name="Onimaru K"/>
            <person name="Kadota M"/>
            <person name="Koyanagi M"/>
            <person name="Keeley SD"/>
            <person name="Tatsumi K"/>
            <person name="Tanaka K"/>
            <person name="Motone F"/>
            <person name="Kageyama Y"/>
            <person name="Nozu R"/>
            <person name="Adachi N"/>
            <person name="Nishimura O"/>
            <person name="Nakagawa R"/>
            <person name="Tanegashima C"/>
            <person name="Kiyatake I"/>
            <person name="Matsumoto R"/>
            <person name="Murakumo K"/>
            <person name="Nishida K"/>
            <person name="Terakita A"/>
            <person name="Kuratani S"/>
            <person name="Sato K"/>
            <person name="Hyodo S Kuraku.S."/>
        </authorList>
    </citation>
    <scope>NUCLEOTIDE SEQUENCE [LARGE SCALE GENOMIC DNA]</scope>
</reference>
<dbReference type="PANTHER" id="PTHR21353">
    <property type="match status" value="1"/>
</dbReference>
<dbReference type="SUPFAM" id="SSF47266">
    <property type="entry name" value="4-helical cytokines"/>
    <property type="match status" value="1"/>
</dbReference>
<organism evidence="5 6">
    <name type="scientific">Scyliorhinus torazame</name>
    <name type="common">Cloudy catshark</name>
    <name type="synonym">Catulus torazame</name>
    <dbReference type="NCBI Taxonomy" id="75743"/>
    <lineage>
        <taxon>Eukaryota</taxon>
        <taxon>Metazoa</taxon>
        <taxon>Chordata</taxon>
        <taxon>Craniata</taxon>
        <taxon>Vertebrata</taxon>
        <taxon>Chondrichthyes</taxon>
        <taxon>Elasmobranchii</taxon>
        <taxon>Galeomorphii</taxon>
        <taxon>Galeoidea</taxon>
        <taxon>Carcharhiniformes</taxon>
        <taxon>Scyliorhinidae</taxon>
        <taxon>Scyliorhinus</taxon>
    </lineage>
</organism>
<evidence type="ECO:0000256" key="4">
    <source>
        <dbReference type="ARBA" id="ARBA00022525"/>
    </source>
</evidence>
<name>A0A401QLA9_SCYTO</name>
<dbReference type="PANTHER" id="PTHR21353:SF8">
    <property type="entry name" value="CARDIOTROPHIN-2"/>
    <property type="match status" value="1"/>
</dbReference>
<evidence type="ECO:0000313" key="6">
    <source>
        <dbReference type="Proteomes" id="UP000288216"/>
    </source>
</evidence>
<keyword evidence="3" id="KW-0202">Cytokine</keyword>
<evidence type="ECO:0000256" key="2">
    <source>
        <dbReference type="ARBA" id="ARBA00007432"/>
    </source>
</evidence>
<dbReference type="AlphaFoldDB" id="A0A401QLA9"/>